<protein>
    <recommendedName>
        <fullName evidence="4">Lasso RiPP family leader peptide-containing protein</fullName>
    </recommendedName>
</protein>
<feature type="compositionally biased region" description="Acidic residues" evidence="1">
    <location>
        <begin position="42"/>
        <end position="57"/>
    </location>
</feature>
<evidence type="ECO:0000313" key="2">
    <source>
        <dbReference type="EMBL" id="MFD2600174.1"/>
    </source>
</evidence>
<accession>A0ABW5NM75</accession>
<evidence type="ECO:0000256" key="1">
    <source>
        <dbReference type="SAM" id="MobiDB-lite"/>
    </source>
</evidence>
<feature type="region of interest" description="Disordered" evidence="1">
    <location>
        <begin position="34"/>
        <end position="57"/>
    </location>
</feature>
<dbReference type="EMBL" id="JBHUMA010000009">
    <property type="protein sequence ID" value="MFD2600174.1"/>
    <property type="molecule type" value="Genomic_DNA"/>
</dbReference>
<gene>
    <name evidence="2" type="ORF">ACFSQ3_14545</name>
</gene>
<evidence type="ECO:0008006" key="4">
    <source>
        <dbReference type="Google" id="ProtNLM"/>
    </source>
</evidence>
<evidence type="ECO:0000313" key="3">
    <source>
        <dbReference type="Proteomes" id="UP001597393"/>
    </source>
</evidence>
<proteinExistence type="predicted"/>
<dbReference type="RefSeq" id="WP_380870314.1">
    <property type="nucleotide sequence ID" value="NZ_JBHUMA010000009.1"/>
</dbReference>
<reference evidence="3" key="1">
    <citation type="journal article" date="2019" name="Int. J. Syst. Evol. Microbiol.">
        <title>The Global Catalogue of Microorganisms (GCM) 10K type strain sequencing project: providing services to taxonomists for standard genome sequencing and annotation.</title>
        <authorList>
            <consortium name="The Broad Institute Genomics Platform"/>
            <consortium name="The Broad Institute Genome Sequencing Center for Infectious Disease"/>
            <person name="Wu L."/>
            <person name="Ma J."/>
        </authorList>
    </citation>
    <scope>NUCLEOTIDE SEQUENCE [LARGE SCALE GENOMIC DNA]</scope>
    <source>
        <strain evidence="3">KCTC 42248</strain>
    </source>
</reference>
<sequence length="57" mass="6203">MFEKKTYSSPIIEVFYVETEMCIAAASDVTFSGAGGTQGQPDVEEAVLEDSNSDIFF</sequence>
<comment type="caution">
    <text evidence="2">The sequence shown here is derived from an EMBL/GenBank/DDBJ whole genome shotgun (WGS) entry which is preliminary data.</text>
</comment>
<keyword evidence="3" id="KW-1185">Reference proteome</keyword>
<dbReference type="Proteomes" id="UP001597393">
    <property type="component" value="Unassembled WGS sequence"/>
</dbReference>
<organism evidence="2 3">
    <name type="scientific">Sphingobacterium corticis</name>
    <dbReference type="NCBI Taxonomy" id="1812823"/>
    <lineage>
        <taxon>Bacteria</taxon>
        <taxon>Pseudomonadati</taxon>
        <taxon>Bacteroidota</taxon>
        <taxon>Sphingobacteriia</taxon>
        <taxon>Sphingobacteriales</taxon>
        <taxon>Sphingobacteriaceae</taxon>
        <taxon>Sphingobacterium</taxon>
    </lineage>
</organism>
<name>A0ABW5NM75_9SPHI</name>